<dbReference type="InterPro" id="IPR029060">
    <property type="entry name" value="PIN-like_dom_sf"/>
</dbReference>
<evidence type="ECO:0000259" key="16">
    <source>
        <dbReference type="SMART" id="SM00485"/>
    </source>
</evidence>
<protein>
    <recommendedName>
        <fullName evidence="19">Exonuclease 1</fullName>
    </recommendedName>
</protein>
<dbReference type="FunFam" id="3.40.50.1010:FF:000002">
    <property type="entry name" value="Exonuclease 1, putative"/>
    <property type="match status" value="1"/>
</dbReference>
<dbReference type="Proteomes" id="UP000799772">
    <property type="component" value="Unassembled WGS sequence"/>
</dbReference>
<keyword evidence="8" id="KW-0269">Exonuclease</keyword>
<dbReference type="SUPFAM" id="SSF47807">
    <property type="entry name" value="5' to 3' exonuclease, C-terminal subdomain"/>
    <property type="match status" value="1"/>
</dbReference>
<evidence type="ECO:0000256" key="5">
    <source>
        <dbReference type="ARBA" id="ARBA00022723"/>
    </source>
</evidence>
<keyword evidence="4" id="KW-0540">Nuclease</keyword>
<dbReference type="GO" id="GO:0035312">
    <property type="term" value="F:5'-3' DNA exonuclease activity"/>
    <property type="evidence" value="ECO:0007669"/>
    <property type="project" value="InterPro"/>
</dbReference>
<dbReference type="InterPro" id="IPR006085">
    <property type="entry name" value="XPG_DNA_repair_N"/>
</dbReference>
<evidence type="ECO:0000256" key="4">
    <source>
        <dbReference type="ARBA" id="ARBA00022722"/>
    </source>
</evidence>
<dbReference type="InterPro" id="IPR006086">
    <property type="entry name" value="XPG-I_dom"/>
</dbReference>
<keyword evidence="11" id="KW-0238">DNA-binding</keyword>
<evidence type="ECO:0000259" key="15">
    <source>
        <dbReference type="SMART" id="SM00484"/>
    </source>
</evidence>
<feature type="domain" description="XPG N-terminal" evidence="16">
    <location>
        <begin position="1"/>
        <end position="97"/>
    </location>
</feature>
<feature type="region of interest" description="Disordered" evidence="14">
    <location>
        <begin position="385"/>
        <end position="511"/>
    </location>
</feature>
<feature type="non-terminal residue" evidence="17">
    <location>
        <position position="1"/>
    </location>
</feature>
<dbReference type="SMART" id="SM00485">
    <property type="entry name" value="XPGN"/>
    <property type="match status" value="1"/>
</dbReference>
<name>A0A9P4M8J8_9PEZI</name>
<dbReference type="InterPro" id="IPR044752">
    <property type="entry name" value="PIN-like_EXO1"/>
</dbReference>
<sequence length="769" mass="84649">IAGLLQFLKSIHKPCHLKKFAGQTLGVDAYGWLHRGTVSCAVDLALGRPTTKYVEFAMSRVRMLVHFGIKPYLVFDGDYLPSKAGTEHERAARRKEARKAGLDLLNIGKASQAQQELQKAVDVTPEMARMLIEELKKAGIQYVVAPYEADSQLAYLERKGIIDGIISEDSDLLVFGARVLLTKLDQYGECVMIRRDDFTACKEGSLVGWSDVEFRRMAILSGCDYLPNIKSLGLKTAHGLVRRHKTVERIMRALQFDGKFSIPKDYLENFENADRTFLYQWVFCPLEQKLVNCTVVPDTIALEDLPFIGQCVDASIAVGVSKGNLHPHTKEPIIPLARFITPRSGSRTSLSGFIGQENNIQTPDGKKSTTIDSFFKARRIPLAELDPNSFTPSPSQQQLLEQQQNNGAWSASPAPNPRPPLQPRVYRNSLPATFSQPSRRVFSDSAVRHGATSQPAKRMRLCSEVPLGDTPTPAGVGETEERSKFFKSPRRSASTPVKRSPKGGKRTARAEVNLWSDDSIEDAMAELADSSTINTAEPSPRRVKKHMTVFEDGARVLGRNNKDDSQDSNTSRGSGDSGDSQGVGRSSTPATSVGGSQEAQSPKTKDDSHEAVTFDAYLAKEIQGLREKFSYKSKKSVGGRLSSRKLTVHADEQYTENDKCQGSPGTTEEKNEATEEPEIEDSAWQRVAETVVVAGSPATNMSFVSRDIQITKRAKGSEDLMLVPNSEDESSGQSDEEGDQAGLVSPDEQRNRMNLRRFAFEGGSAACLH</sequence>
<dbReference type="PANTHER" id="PTHR11081:SF65">
    <property type="entry name" value="DNA DAMAGE-INDUCIBLE PROTEIN DIN7-RELATED"/>
    <property type="match status" value="1"/>
</dbReference>
<accession>A0A9P4M8J8</accession>
<keyword evidence="5" id="KW-0479">Metal-binding</keyword>
<dbReference type="PROSITE" id="PS00841">
    <property type="entry name" value="XPG_1"/>
    <property type="match status" value="1"/>
</dbReference>
<keyword evidence="9" id="KW-0460">Magnesium</keyword>
<feature type="compositionally biased region" description="Basic and acidic residues" evidence="14">
    <location>
        <begin position="551"/>
        <end position="565"/>
    </location>
</feature>
<feature type="compositionally biased region" description="Acidic residues" evidence="14">
    <location>
        <begin position="726"/>
        <end position="739"/>
    </location>
</feature>
<feature type="compositionally biased region" description="Low complexity" evidence="14">
    <location>
        <begin position="571"/>
        <end position="587"/>
    </location>
</feature>
<proteinExistence type="inferred from homology"/>
<dbReference type="InterPro" id="IPR006084">
    <property type="entry name" value="XPG/Rad2"/>
</dbReference>
<dbReference type="GO" id="GO:0017108">
    <property type="term" value="F:5'-flap endonuclease activity"/>
    <property type="evidence" value="ECO:0007669"/>
    <property type="project" value="TreeGrafter"/>
</dbReference>
<dbReference type="PRINTS" id="PR00853">
    <property type="entry name" value="XPGRADSUPER"/>
</dbReference>
<dbReference type="Pfam" id="PF00752">
    <property type="entry name" value="XPG_N"/>
    <property type="match status" value="1"/>
</dbReference>
<dbReference type="InterPro" id="IPR037315">
    <property type="entry name" value="EXO1_H3TH"/>
</dbReference>
<evidence type="ECO:0000313" key="18">
    <source>
        <dbReference type="Proteomes" id="UP000799772"/>
    </source>
</evidence>
<feature type="domain" description="XPG-I" evidence="15">
    <location>
        <begin position="136"/>
        <end position="206"/>
    </location>
</feature>
<evidence type="ECO:0000256" key="12">
    <source>
        <dbReference type="ARBA" id="ARBA00023204"/>
    </source>
</evidence>
<evidence type="ECO:0000256" key="2">
    <source>
        <dbReference type="ARBA" id="ARBA00004123"/>
    </source>
</evidence>
<feature type="region of interest" description="Disordered" evidence="14">
    <location>
        <begin position="717"/>
        <end position="751"/>
    </location>
</feature>
<keyword evidence="6" id="KW-0227">DNA damage</keyword>
<evidence type="ECO:0000256" key="13">
    <source>
        <dbReference type="ARBA" id="ARBA00023242"/>
    </source>
</evidence>
<comment type="similarity">
    <text evidence="3">Belongs to the XPG/RAD2 endonuclease family. EXO1 subfamily.</text>
</comment>
<dbReference type="GO" id="GO:0046872">
    <property type="term" value="F:metal ion binding"/>
    <property type="evidence" value="ECO:0007669"/>
    <property type="project" value="UniProtKB-KW"/>
</dbReference>
<evidence type="ECO:0000313" key="17">
    <source>
        <dbReference type="EMBL" id="KAF2096894.1"/>
    </source>
</evidence>
<dbReference type="GO" id="GO:0003677">
    <property type="term" value="F:DNA binding"/>
    <property type="evidence" value="ECO:0007669"/>
    <property type="project" value="UniProtKB-KW"/>
</dbReference>
<dbReference type="SMART" id="SM00484">
    <property type="entry name" value="XPGI"/>
    <property type="match status" value="1"/>
</dbReference>
<evidence type="ECO:0000256" key="7">
    <source>
        <dbReference type="ARBA" id="ARBA00022801"/>
    </source>
</evidence>
<keyword evidence="12" id="KW-0234">DNA repair</keyword>
<dbReference type="OrthoDB" id="26491at2759"/>
<evidence type="ECO:0000256" key="10">
    <source>
        <dbReference type="ARBA" id="ARBA00022881"/>
    </source>
</evidence>
<dbReference type="PANTHER" id="PTHR11081">
    <property type="entry name" value="FLAP ENDONUCLEASE FAMILY MEMBER"/>
    <property type="match status" value="1"/>
</dbReference>
<keyword evidence="13" id="KW-0539">Nucleus</keyword>
<dbReference type="CDD" id="cd09908">
    <property type="entry name" value="H3TH_EXO1"/>
    <property type="match status" value="1"/>
</dbReference>
<keyword evidence="18" id="KW-1185">Reference proteome</keyword>
<comment type="caution">
    <text evidence="17">The sequence shown here is derived from an EMBL/GenBank/DDBJ whole genome shotgun (WGS) entry which is preliminary data.</text>
</comment>
<feature type="region of interest" description="Disordered" evidence="14">
    <location>
        <begin position="551"/>
        <end position="609"/>
    </location>
</feature>
<dbReference type="Gene3D" id="3.40.50.1010">
    <property type="entry name" value="5'-nuclease"/>
    <property type="match status" value="1"/>
</dbReference>
<dbReference type="SMART" id="SM00279">
    <property type="entry name" value="HhH2"/>
    <property type="match status" value="1"/>
</dbReference>
<evidence type="ECO:0008006" key="19">
    <source>
        <dbReference type="Google" id="ProtNLM"/>
    </source>
</evidence>
<feature type="compositionally biased region" description="Basic residues" evidence="14">
    <location>
        <begin position="631"/>
        <end position="647"/>
    </location>
</feature>
<keyword evidence="7" id="KW-0378">Hydrolase</keyword>
<dbReference type="EMBL" id="ML978129">
    <property type="protein sequence ID" value="KAF2096894.1"/>
    <property type="molecule type" value="Genomic_DNA"/>
</dbReference>
<dbReference type="Gene3D" id="1.10.150.20">
    <property type="entry name" value="5' to 3' exonuclease, C-terminal subdomain"/>
    <property type="match status" value="1"/>
</dbReference>
<evidence type="ECO:0000256" key="3">
    <source>
        <dbReference type="ARBA" id="ARBA00010563"/>
    </source>
</evidence>
<dbReference type="CDD" id="cd09857">
    <property type="entry name" value="PIN_EXO1"/>
    <property type="match status" value="1"/>
</dbReference>
<dbReference type="SUPFAM" id="SSF88723">
    <property type="entry name" value="PIN domain-like"/>
    <property type="match status" value="1"/>
</dbReference>
<comment type="cofactor">
    <cofactor evidence="1">
        <name>Mg(2+)</name>
        <dbReference type="ChEBI" id="CHEBI:18420"/>
    </cofactor>
</comment>
<gene>
    <name evidence="17" type="ORF">NA57DRAFT_42324</name>
</gene>
<comment type="subcellular location">
    <subcellularLocation>
        <location evidence="2">Nucleus</location>
    </subcellularLocation>
</comment>
<dbReference type="GO" id="GO:0005634">
    <property type="term" value="C:nucleus"/>
    <property type="evidence" value="ECO:0007669"/>
    <property type="project" value="UniProtKB-SubCell"/>
</dbReference>
<evidence type="ECO:0000256" key="6">
    <source>
        <dbReference type="ARBA" id="ARBA00022763"/>
    </source>
</evidence>
<organism evidence="17 18">
    <name type="scientific">Rhizodiscina lignyota</name>
    <dbReference type="NCBI Taxonomy" id="1504668"/>
    <lineage>
        <taxon>Eukaryota</taxon>
        <taxon>Fungi</taxon>
        <taxon>Dikarya</taxon>
        <taxon>Ascomycota</taxon>
        <taxon>Pezizomycotina</taxon>
        <taxon>Dothideomycetes</taxon>
        <taxon>Pleosporomycetidae</taxon>
        <taxon>Aulographales</taxon>
        <taxon>Rhizodiscinaceae</taxon>
        <taxon>Rhizodiscina</taxon>
    </lineage>
</organism>
<evidence type="ECO:0000256" key="1">
    <source>
        <dbReference type="ARBA" id="ARBA00001946"/>
    </source>
</evidence>
<evidence type="ECO:0000256" key="8">
    <source>
        <dbReference type="ARBA" id="ARBA00022839"/>
    </source>
</evidence>
<dbReference type="GO" id="GO:0006281">
    <property type="term" value="P:DNA repair"/>
    <property type="evidence" value="ECO:0007669"/>
    <property type="project" value="UniProtKB-KW"/>
</dbReference>
<dbReference type="InterPro" id="IPR036279">
    <property type="entry name" value="5-3_exonuclease_C_sf"/>
</dbReference>
<dbReference type="InterPro" id="IPR019974">
    <property type="entry name" value="XPG_CS"/>
</dbReference>
<keyword evidence="10" id="KW-0267">Excision nuclease</keyword>
<dbReference type="InterPro" id="IPR008918">
    <property type="entry name" value="HhH2"/>
</dbReference>
<evidence type="ECO:0000256" key="9">
    <source>
        <dbReference type="ARBA" id="ARBA00022842"/>
    </source>
</evidence>
<dbReference type="Pfam" id="PF00867">
    <property type="entry name" value="XPG_I"/>
    <property type="match status" value="1"/>
</dbReference>
<evidence type="ECO:0000256" key="14">
    <source>
        <dbReference type="SAM" id="MobiDB-lite"/>
    </source>
</evidence>
<feature type="compositionally biased region" description="Polar residues" evidence="14">
    <location>
        <begin position="588"/>
        <end position="602"/>
    </location>
</feature>
<dbReference type="FunFam" id="1.10.150.20:FF:000011">
    <property type="entry name" value="exonuclease 1"/>
    <property type="match status" value="1"/>
</dbReference>
<feature type="compositionally biased region" description="Basic and acidic residues" evidence="14">
    <location>
        <begin position="648"/>
        <end position="659"/>
    </location>
</feature>
<evidence type="ECO:0000256" key="11">
    <source>
        <dbReference type="ARBA" id="ARBA00023125"/>
    </source>
</evidence>
<dbReference type="AlphaFoldDB" id="A0A9P4M8J8"/>
<feature type="region of interest" description="Disordered" evidence="14">
    <location>
        <begin position="629"/>
        <end position="682"/>
    </location>
</feature>
<reference evidence="17" key="1">
    <citation type="journal article" date="2020" name="Stud. Mycol.">
        <title>101 Dothideomycetes genomes: a test case for predicting lifestyles and emergence of pathogens.</title>
        <authorList>
            <person name="Haridas S."/>
            <person name="Albert R."/>
            <person name="Binder M."/>
            <person name="Bloem J."/>
            <person name="Labutti K."/>
            <person name="Salamov A."/>
            <person name="Andreopoulos B."/>
            <person name="Baker S."/>
            <person name="Barry K."/>
            <person name="Bills G."/>
            <person name="Bluhm B."/>
            <person name="Cannon C."/>
            <person name="Castanera R."/>
            <person name="Culley D."/>
            <person name="Daum C."/>
            <person name="Ezra D."/>
            <person name="Gonzalez J."/>
            <person name="Henrissat B."/>
            <person name="Kuo A."/>
            <person name="Liang C."/>
            <person name="Lipzen A."/>
            <person name="Lutzoni F."/>
            <person name="Magnuson J."/>
            <person name="Mondo S."/>
            <person name="Nolan M."/>
            <person name="Ohm R."/>
            <person name="Pangilinan J."/>
            <person name="Park H.-J."/>
            <person name="Ramirez L."/>
            <person name="Alfaro M."/>
            <person name="Sun H."/>
            <person name="Tritt A."/>
            <person name="Yoshinaga Y."/>
            <person name="Zwiers L.-H."/>
            <person name="Turgeon B."/>
            <person name="Goodwin S."/>
            <person name="Spatafora J."/>
            <person name="Crous P."/>
            <person name="Grigoriev I."/>
        </authorList>
    </citation>
    <scope>NUCLEOTIDE SEQUENCE</scope>
    <source>
        <strain evidence="17">CBS 133067</strain>
    </source>
</reference>